<proteinExistence type="predicted"/>
<gene>
    <name evidence="3" type="ORF">NDU88_006747</name>
</gene>
<sequence>MLYWVPLISVHGSVLARTVLFHESAELAASPCGVQSLLLHGTGGPGVAQAARVLCGDSPPAHVRARCLGGCCAPLYARRPPARRRQTKRALVEGPRGCARRGSASGSRDSTVPRAWHAVVGSPLPRAVLSLRSHLCQPWATAEPHLRLELLQRRRELMGQHGRHCRSHGRRYPQAHPGCLDHHSHNSGHHHCHDVLATLSGHSCDHIQSSDSPHAQWGCMRLEPGVTEGLSGEH</sequence>
<evidence type="ECO:0000313" key="4">
    <source>
        <dbReference type="Proteomes" id="UP001066276"/>
    </source>
</evidence>
<accession>A0AAV7PRJ6</accession>
<dbReference type="Proteomes" id="UP001066276">
    <property type="component" value="Chromosome 7"/>
</dbReference>
<evidence type="ECO:0000256" key="1">
    <source>
        <dbReference type="SAM" id="MobiDB-lite"/>
    </source>
</evidence>
<feature type="compositionally biased region" description="Low complexity" evidence="1">
    <location>
        <begin position="94"/>
        <end position="110"/>
    </location>
</feature>
<comment type="caution">
    <text evidence="3">The sequence shown here is derived from an EMBL/GenBank/DDBJ whole genome shotgun (WGS) entry which is preliminary data.</text>
</comment>
<protein>
    <submittedName>
        <fullName evidence="3">Uncharacterized protein</fullName>
    </submittedName>
</protein>
<dbReference type="EMBL" id="JANPWB010000011">
    <property type="protein sequence ID" value="KAJ1128368.1"/>
    <property type="molecule type" value="Genomic_DNA"/>
</dbReference>
<feature type="region of interest" description="Disordered" evidence="1">
    <location>
        <begin position="83"/>
        <end position="110"/>
    </location>
</feature>
<reference evidence="3" key="1">
    <citation type="journal article" date="2022" name="bioRxiv">
        <title>Sequencing and chromosome-scale assembly of the giantPleurodeles waltlgenome.</title>
        <authorList>
            <person name="Brown T."/>
            <person name="Elewa A."/>
            <person name="Iarovenko S."/>
            <person name="Subramanian E."/>
            <person name="Araus A.J."/>
            <person name="Petzold A."/>
            <person name="Susuki M."/>
            <person name="Suzuki K.-i.T."/>
            <person name="Hayashi T."/>
            <person name="Toyoda A."/>
            <person name="Oliveira C."/>
            <person name="Osipova E."/>
            <person name="Leigh N.D."/>
            <person name="Simon A."/>
            <person name="Yun M.H."/>
        </authorList>
    </citation>
    <scope>NUCLEOTIDE SEQUENCE</scope>
    <source>
        <strain evidence="3">20211129_DDA</strain>
        <tissue evidence="3">Liver</tissue>
    </source>
</reference>
<dbReference type="AlphaFoldDB" id="A0AAV7PRJ6"/>
<evidence type="ECO:0000256" key="2">
    <source>
        <dbReference type="SAM" id="SignalP"/>
    </source>
</evidence>
<feature type="signal peptide" evidence="2">
    <location>
        <begin position="1"/>
        <end position="16"/>
    </location>
</feature>
<evidence type="ECO:0000313" key="3">
    <source>
        <dbReference type="EMBL" id="KAJ1128368.1"/>
    </source>
</evidence>
<name>A0AAV7PRJ6_PLEWA</name>
<keyword evidence="4" id="KW-1185">Reference proteome</keyword>
<organism evidence="3 4">
    <name type="scientific">Pleurodeles waltl</name>
    <name type="common">Iberian ribbed newt</name>
    <dbReference type="NCBI Taxonomy" id="8319"/>
    <lineage>
        <taxon>Eukaryota</taxon>
        <taxon>Metazoa</taxon>
        <taxon>Chordata</taxon>
        <taxon>Craniata</taxon>
        <taxon>Vertebrata</taxon>
        <taxon>Euteleostomi</taxon>
        <taxon>Amphibia</taxon>
        <taxon>Batrachia</taxon>
        <taxon>Caudata</taxon>
        <taxon>Salamandroidea</taxon>
        <taxon>Salamandridae</taxon>
        <taxon>Pleurodelinae</taxon>
        <taxon>Pleurodeles</taxon>
    </lineage>
</organism>
<feature type="chain" id="PRO_5043686842" evidence="2">
    <location>
        <begin position="17"/>
        <end position="234"/>
    </location>
</feature>
<keyword evidence="2" id="KW-0732">Signal</keyword>